<dbReference type="RefSeq" id="WP_128221729.1">
    <property type="nucleotide sequence ID" value="NZ_CP034929.1"/>
</dbReference>
<reference evidence="4" key="1">
    <citation type="journal article" date="2019" name="Int. J. Syst. Evol. Microbiol.">
        <title>The Global Catalogue of Microorganisms (GCM) 10K type strain sequencing project: providing services to taxonomists for standard genome sequencing and annotation.</title>
        <authorList>
            <consortium name="The Broad Institute Genomics Platform"/>
            <consortium name="The Broad Institute Genome Sequencing Center for Infectious Disease"/>
            <person name="Wu L."/>
            <person name="Ma J."/>
        </authorList>
    </citation>
    <scope>NUCLEOTIDE SEQUENCE [LARGE SCALE GENOMIC DNA]</scope>
    <source>
        <strain evidence="4">DFY28</strain>
    </source>
</reference>
<dbReference type="NCBIfam" id="NF005899">
    <property type="entry name" value="PRK07869.1"/>
    <property type="match status" value="1"/>
</dbReference>
<sequence length="469" mass="50030">MEQVNAVRDDALGTLDAVGLVERLNAGEVSPVEVAEAARDRIAAVAPQLGALAIDDSERALRRLRNGPLASGFFAGVPTLLKENVDVAGLPTRHGTDAFAASAATSDGPVASLFTRLGTTVLGITRMPEHGFSASCEHPRLGPVRTPWDLARTAGASSSGSAALVAAGAVPFAHGNDGGGSIRIPASVNGLVGLKVTRGRVPSEKLSESLPVKIIADGVLTRSVRDTVAFLREAEKIHRPRGLAPIGDVVGGPGKRLRIAVCTEAVAGHAASPEVERLTLETAARLEELGHHVERVERIAPDWFVDAFLRYWAFLSGYVVATGPRQHRDSWHPEHFDNLTLGLAAKAKAEWFRIPEATARLALSRRWAARLFVDHDVVLTPTLAHETPLLGHLDPKAPYEQVMGRLMDWVAFTPLQNATGTPAVSLPLATTSTGLPQGMQFSAAWGRDDLLLQIGLQWEDAFGFRSLLS</sequence>
<accession>A0ABW1QYY8</accession>
<name>A0ABW1QYY8_9ACTN</name>
<dbReference type="Gene3D" id="3.90.1300.10">
    <property type="entry name" value="Amidase signature (AS) domain"/>
    <property type="match status" value="1"/>
</dbReference>
<keyword evidence="4" id="KW-1185">Reference proteome</keyword>
<dbReference type="GO" id="GO:0004040">
    <property type="term" value="F:amidase activity"/>
    <property type="evidence" value="ECO:0007669"/>
    <property type="project" value="UniProtKB-EC"/>
</dbReference>
<dbReference type="EMBL" id="JBHSQI010000005">
    <property type="protein sequence ID" value="MFC6154067.1"/>
    <property type="molecule type" value="Genomic_DNA"/>
</dbReference>
<protein>
    <submittedName>
        <fullName evidence="3">Amidase</fullName>
        <ecNumber evidence="3">3.5.1.4</ecNumber>
    </submittedName>
</protein>
<dbReference type="Pfam" id="PF01425">
    <property type="entry name" value="Amidase"/>
    <property type="match status" value="1"/>
</dbReference>
<dbReference type="InterPro" id="IPR036928">
    <property type="entry name" value="AS_sf"/>
</dbReference>
<gene>
    <name evidence="3" type="ORF">ACFPWU_10395</name>
</gene>
<feature type="domain" description="Amidase" evidence="2">
    <location>
        <begin position="33"/>
        <end position="452"/>
    </location>
</feature>
<dbReference type="PANTHER" id="PTHR11895">
    <property type="entry name" value="TRANSAMIDASE"/>
    <property type="match status" value="1"/>
</dbReference>
<dbReference type="InterPro" id="IPR020556">
    <property type="entry name" value="Amidase_CS"/>
</dbReference>
<dbReference type="Proteomes" id="UP001596098">
    <property type="component" value="Unassembled WGS sequence"/>
</dbReference>
<dbReference type="SUPFAM" id="SSF75304">
    <property type="entry name" value="Amidase signature (AS) enzymes"/>
    <property type="match status" value="1"/>
</dbReference>
<evidence type="ECO:0000313" key="4">
    <source>
        <dbReference type="Proteomes" id="UP001596098"/>
    </source>
</evidence>
<comment type="similarity">
    <text evidence="1">Belongs to the amidase family.</text>
</comment>
<evidence type="ECO:0000259" key="2">
    <source>
        <dbReference type="Pfam" id="PF01425"/>
    </source>
</evidence>
<dbReference type="InterPro" id="IPR000120">
    <property type="entry name" value="Amidase"/>
</dbReference>
<organism evidence="3 4">
    <name type="scientific">Nocardioides yefusunii</name>
    <dbReference type="NCBI Taxonomy" id="2500546"/>
    <lineage>
        <taxon>Bacteria</taxon>
        <taxon>Bacillati</taxon>
        <taxon>Actinomycetota</taxon>
        <taxon>Actinomycetes</taxon>
        <taxon>Propionibacteriales</taxon>
        <taxon>Nocardioidaceae</taxon>
        <taxon>Nocardioides</taxon>
    </lineage>
</organism>
<evidence type="ECO:0000256" key="1">
    <source>
        <dbReference type="ARBA" id="ARBA00009199"/>
    </source>
</evidence>
<dbReference type="InterPro" id="IPR023631">
    <property type="entry name" value="Amidase_dom"/>
</dbReference>
<proteinExistence type="inferred from homology"/>
<dbReference type="EC" id="3.5.1.4" evidence="3"/>
<dbReference type="PROSITE" id="PS00571">
    <property type="entry name" value="AMIDASES"/>
    <property type="match status" value="1"/>
</dbReference>
<dbReference type="PANTHER" id="PTHR11895:SF7">
    <property type="entry name" value="GLUTAMYL-TRNA(GLN) AMIDOTRANSFERASE SUBUNIT A, MITOCHONDRIAL"/>
    <property type="match status" value="1"/>
</dbReference>
<evidence type="ECO:0000313" key="3">
    <source>
        <dbReference type="EMBL" id="MFC6154067.1"/>
    </source>
</evidence>
<comment type="caution">
    <text evidence="3">The sequence shown here is derived from an EMBL/GenBank/DDBJ whole genome shotgun (WGS) entry which is preliminary data.</text>
</comment>
<keyword evidence="3" id="KW-0378">Hydrolase</keyword>